<organism evidence="3 4">
    <name type="scientific">Variovorax guangxiensis</name>
    <dbReference type="NCBI Taxonomy" id="1775474"/>
    <lineage>
        <taxon>Bacteria</taxon>
        <taxon>Pseudomonadati</taxon>
        <taxon>Pseudomonadota</taxon>
        <taxon>Betaproteobacteria</taxon>
        <taxon>Burkholderiales</taxon>
        <taxon>Comamonadaceae</taxon>
        <taxon>Variovorax</taxon>
    </lineage>
</organism>
<accession>A0A502DLZ6</accession>
<dbReference type="Gene3D" id="1.10.150.320">
    <property type="entry name" value="Photosystem II 12 kDa extrinsic protein"/>
    <property type="match status" value="1"/>
</dbReference>
<proteinExistence type="predicted"/>
<name>A0A502DLZ6_9BURK</name>
<reference evidence="3 4" key="1">
    <citation type="journal article" date="2019" name="Environ. Microbiol.">
        <title>Species interactions and distinct microbial communities in high Arctic permafrost affected cryosols are associated with the CH4 and CO2 gas fluxes.</title>
        <authorList>
            <person name="Altshuler I."/>
            <person name="Hamel J."/>
            <person name="Turney S."/>
            <person name="Magnuson E."/>
            <person name="Levesque R."/>
            <person name="Greer C."/>
            <person name="Whyte L.G."/>
        </authorList>
    </citation>
    <scope>NUCLEOTIDE SEQUENCE [LARGE SCALE GENOMIC DNA]</scope>
    <source>
        <strain evidence="3 4">S06.C</strain>
    </source>
</reference>
<evidence type="ECO:0000256" key="1">
    <source>
        <dbReference type="SAM" id="MobiDB-lite"/>
    </source>
</evidence>
<feature type="signal peptide" evidence="2">
    <location>
        <begin position="1"/>
        <end position="19"/>
    </location>
</feature>
<dbReference type="InterPro" id="IPR010994">
    <property type="entry name" value="RuvA_2-like"/>
</dbReference>
<dbReference type="OrthoDB" id="8687931at2"/>
<dbReference type="Pfam" id="PF12836">
    <property type="entry name" value="HHH_3"/>
    <property type="match status" value="1"/>
</dbReference>
<sequence length="111" mass="11389">MFKKILAVTAMLLATAAYAAVDANKGGAADFDALKGVGPAMSKRIVDARQQGEFKDWSDLMQRVKGMKDKTAAKLSGEGLTVNGQAFKGAATAGSAKSETRAAKPAVAAAK</sequence>
<dbReference type="SUPFAM" id="SSF47781">
    <property type="entry name" value="RuvA domain 2-like"/>
    <property type="match status" value="1"/>
</dbReference>
<evidence type="ECO:0000313" key="4">
    <source>
        <dbReference type="Proteomes" id="UP000319212"/>
    </source>
</evidence>
<evidence type="ECO:0000256" key="2">
    <source>
        <dbReference type="SAM" id="SignalP"/>
    </source>
</evidence>
<dbReference type="RefSeq" id="WP_140844433.1">
    <property type="nucleotide sequence ID" value="NZ_RCZI01000004.1"/>
</dbReference>
<gene>
    <name evidence="3" type="ORF">EAH82_14735</name>
</gene>
<keyword evidence="2" id="KW-0732">Signal</keyword>
<dbReference type="EMBL" id="RCZI01000004">
    <property type="protein sequence ID" value="TPG25690.1"/>
    <property type="molecule type" value="Genomic_DNA"/>
</dbReference>
<comment type="caution">
    <text evidence="3">The sequence shown here is derived from an EMBL/GenBank/DDBJ whole genome shotgun (WGS) entry which is preliminary data.</text>
</comment>
<evidence type="ECO:0000313" key="3">
    <source>
        <dbReference type="EMBL" id="TPG25690.1"/>
    </source>
</evidence>
<dbReference type="AlphaFoldDB" id="A0A502DLZ6"/>
<feature type="region of interest" description="Disordered" evidence="1">
    <location>
        <begin position="91"/>
        <end position="111"/>
    </location>
</feature>
<feature type="chain" id="PRO_5021312808" evidence="2">
    <location>
        <begin position="20"/>
        <end position="111"/>
    </location>
</feature>
<protein>
    <submittedName>
        <fullName evidence="3">Helix-hairpin-helix domain-containing protein</fullName>
    </submittedName>
</protein>
<dbReference type="Proteomes" id="UP000319212">
    <property type="component" value="Unassembled WGS sequence"/>
</dbReference>